<feature type="domain" description="Anti-sigma-28 factor FlgM C-terminal" evidence="10">
    <location>
        <begin position="49"/>
        <end position="101"/>
    </location>
</feature>
<evidence type="ECO:0000256" key="3">
    <source>
        <dbReference type="ARBA" id="ARBA00022491"/>
    </source>
</evidence>
<dbReference type="RefSeq" id="WP_289410622.1">
    <property type="nucleotide sequence ID" value="NZ_JAUCDY010000006.1"/>
</dbReference>
<keyword evidence="4" id="KW-1005">Bacterial flagellum biogenesis</keyword>
<evidence type="ECO:0000256" key="8">
    <source>
        <dbReference type="ARBA" id="ARBA00030117"/>
    </source>
</evidence>
<sequence>MAIEFNRANSTQNLTKNNAPPAKAGLSDNSAPNAAQADSSAPAKNLGESVKLSQSALELQSINDKLKHVPDINHDKVQALKQTIDDGSYKVDSAATANKILAFEALL</sequence>
<evidence type="ECO:0000256" key="7">
    <source>
        <dbReference type="ARBA" id="ARBA00024739"/>
    </source>
</evidence>
<proteinExistence type="inferred from homology"/>
<evidence type="ECO:0000313" key="11">
    <source>
        <dbReference type="EMBL" id="MDM7857967.1"/>
    </source>
</evidence>
<evidence type="ECO:0000256" key="1">
    <source>
        <dbReference type="ARBA" id="ARBA00005322"/>
    </source>
</evidence>
<keyword evidence="11" id="KW-0966">Cell projection</keyword>
<evidence type="ECO:0000256" key="5">
    <source>
        <dbReference type="ARBA" id="ARBA00023015"/>
    </source>
</evidence>
<comment type="function">
    <text evidence="7">Responsible for the coupling of flagellin expression to flagellar assembly by preventing expression of the flagellin genes when a component of the middle class of proteins is defective. It negatively regulates flagellar genes by inhibiting the activity of FliA by directly binding to FliA.</text>
</comment>
<keyword evidence="6" id="KW-0804">Transcription</keyword>
<dbReference type="NCBIfam" id="TIGR03824">
    <property type="entry name" value="FlgM_jcvi"/>
    <property type="match status" value="1"/>
</dbReference>
<reference evidence="11 12" key="1">
    <citation type="submission" date="2023-06" db="EMBL/GenBank/DDBJ databases">
        <title>Thiopseudomonas sp. CY1220 draft genome sequence.</title>
        <authorList>
            <person name="Zhao G."/>
            <person name="An M."/>
        </authorList>
    </citation>
    <scope>NUCLEOTIDE SEQUENCE [LARGE SCALE GENOMIC DNA]</scope>
    <source>
        <strain evidence="11 12">CY1220</strain>
    </source>
</reference>
<protein>
    <recommendedName>
        <fullName evidence="2">Negative regulator of flagellin synthesis</fullName>
    </recommendedName>
    <alternativeName>
        <fullName evidence="8">Anti-sigma-28 factor</fullName>
    </alternativeName>
</protein>
<feature type="compositionally biased region" description="Polar residues" evidence="9">
    <location>
        <begin position="27"/>
        <end position="39"/>
    </location>
</feature>
<dbReference type="InterPro" id="IPR007412">
    <property type="entry name" value="FlgM"/>
</dbReference>
<comment type="caution">
    <text evidence="11">The sequence shown here is derived from an EMBL/GenBank/DDBJ whole genome shotgun (WGS) entry which is preliminary data.</text>
</comment>
<dbReference type="InterPro" id="IPR031316">
    <property type="entry name" value="FlgM_C"/>
</dbReference>
<organism evidence="11 12">
    <name type="scientific">Thiopseudomonas acetoxidans</name>
    <dbReference type="NCBI Taxonomy" id="3041622"/>
    <lineage>
        <taxon>Bacteria</taxon>
        <taxon>Pseudomonadati</taxon>
        <taxon>Pseudomonadota</taxon>
        <taxon>Gammaproteobacteria</taxon>
        <taxon>Pseudomonadales</taxon>
        <taxon>Pseudomonadaceae</taxon>
        <taxon>Thiopseudomonas</taxon>
    </lineage>
</organism>
<gene>
    <name evidence="11" type="primary">flgM</name>
    <name evidence="11" type="ORF">QEZ41_06715</name>
</gene>
<keyword evidence="11" id="KW-0969">Cilium</keyword>
<keyword evidence="5" id="KW-0805">Transcription regulation</keyword>
<evidence type="ECO:0000256" key="2">
    <source>
        <dbReference type="ARBA" id="ARBA00017823"/>
    </source>
</evidence>
<dbReference type="Proteomes" id="UP001241056">
    <property type="component" value="Unassembled WGS sequence"/>
</dbReference>
<feature type="compositionally biased region" description="Polar residues" evidence="9">
    <location>
        <begin position="7"/>
        <end position="18"/>
    </location>
</feature>
<evidence type="ECO:0000256" key="4">
    <source>
        <dbReference type="ARBA" id="ARBA00022795"/>
    </source>
</evidence>
<keyword evidence="11" id="KW-0282">Flagellum</keyword>
<dbReference type="SUPFAM" id="SSF101498">
    <property type="entry name" value="Anti-sigma factor FlgM"/>
    <property type="match status" value="1"/>
</dbReference>
<evidence type="ECO:0000259" key="10">
    <source>
        <dbReference type="Pfam" id="PF04316"/>
    </source>
</evidence>
<dbReference type="Pfam" id="PF04316">
    <property type="entry name" value="FlgM"/>
    <property type="match status" value="1"/>
</dbReference>
<evidence type="ECO:0000256" key="9">
    <source>
        <dbReference type="SAM" id="MobiDB-lite"/>
    </source>
</evidence>
<keyword evidence="12" id="KW-1185">Reference proteome</keyword>
<comment type="similarity">
    <text evidence="1">Belongs to the FlgM family.</text>
</comment>
<dbReference type="InterPro" id="IPR035890">
    <property type="entry name" value="Anti-sigma-28_factor_FlgM_sf"/>
</dbReference>
<feature type="region of interest" description="Disordered" evidence="9">
    <location>
        <begin position="1"/>
        <end position="50"/>
    </location>
</feature>
<keyword evidence="3" id="KW-0678">Repressor</keyword>
<evidence type="ECO:0000313" key="12">
    <source>
        <dbReference type="Proteomes" id="UP001241056"/>
    </source>
</evidence>
<name>A0ABT7SP51_9GAMM</name>
<evidence type="ECO:0000256" key="6">
    <source>
        <dbReference type="ARBA" id="ARBA00023163"/>
    </source>
</evidence>
<accession>A0ABT7SP51</accession>
<dbReference type="EMBL" id="JAUCDY010000006">
    <property type="protein sequence ID" value="MDM7857967.1"/>
    <property type="molecule type" value="Genomic_DNA"/>
</dbReference>